<keyword evidence="3" id="KW-0813">Transport</keyword>
<evidence type="ECO:0000256" key="6">
    <source>
        <dbReference type="ARBA" id="ARBA00022892"/>
    </source>
</evidence>
<feature type="region of interest" description="Disordered" evidence="10">
    <location>
        <begin position="129"/>
        <end position="224"/>
    </location>
</feature>
<evidence type="ECO:0000256" key="10">
    <source>
        <dbReference type="SAM" id="MobiDB-lite"/>
    </source>
</evidence>
<feature type="transmembrane region" description="Helical" evidence="11">
    <location>
        <begin position="322"/>
        <end position="346"/>
    </location>
</feature>
<dbReference type="OrthoDB" id="3231855at2759"/>
<evidence type="ECO:0000256" key="4">
    <source>
        <dbReference type="ARBA" id="ARBA00022692"/>
    </source>
</evidence>
<dbReference type="PANTHER" id="PTHR13050">
    <property type="entry name" value="USE1-LIKE PROTEIN"/>
    <property type="match status" value="1"/>
</dbReference>
<feature type="compositionally biased region" description="Low complexity" evidence="10">
    <location>
        <begin position="132"/>
        <end position="151"/>
    </location>
</feature>
<feature type="compositionally biased region" description="Acidic residues" evidence="10">
    <location>
        <begin position="152"/>
        <end position="161"/>
    </location>
</feature>
<sequence>MARSSQVAGAYINRSAIDVASNELGHLLFRLQQSILHADEDRERRLRTSEYERARVAANLDYARTSLTKLEQDAMGIKAPGRRAEVQGDLNRKRDLLEMLLDRLEDIREMAIHEDDDDASTDGEDILSEIIPTPSDSVVDSVSTDVPTESSSQDDDVEPEPPEFPQQNIPEPPSPARAPVPPAPESTSPPDRTPEPSTQPAPTQTTQALRPRGGKTSEPSAHSTARAALFANRSKPAGPQASTATAEAILDRQRAEQDALSDSILKMAGALKASSQKFSSTLDADNEVLSRAGEGMEKTGQGMEAAQGRMGMLRKMTEGQGWWGRMILYAWVYGLMVGLVLFVFVFPKLRF</sequence>
<dbReference type="GO" id="GO:0005484">
    <property type="term" value="F:SNAP receptor activity"/>
    <property type="evidence" value="ECO:0007669"/>
    <property type="project" value="TreeGrafter"/>
</dbReference>
<evidence type="ECO:0000256" key="3">
    <source>
        <dbReference type="ARBA" id="ARBA00022448"/>
    </source>
</evidence>
<keyword evidence="4 11" id="KW-0812">Transmembrane</keyword>
<evidence type="ECO:0000313" key="12">
    <source>
        <dbReference type="EMBL" id="KAH6890479.1"/>
    </source>
</evidence>
<evidence type="ECO:0000256" key="9">
    <source>
        <dbReference type="ARBA" id="ARBA00023136"/>
    </source>
</evidence>
<accession>A0A9P8W5Q9</accession>
<dbReference type="GO" id="GO:0005789">
    <property type="term" value="C:endoplasmic reticulum membrane"/>
    <property type="evidence" value="ECO:0007669"/>
    <property type="project" value="UniProtKB-SubCell"/>
</dbReference>
<dbReference type="SUPFAM" id="SSF58038">
    <property type="entry name" value="SNARE fusion complex"/>
    <property type="match status" value="1"/>
</dbReference>
<keyword evidence="5" id="KW-0256">Endoplasmic reticulum</keyword>
<dbReference type="InterPro" id="IPR019150">
    <property type="entry name" value="Vesicle_transport_protein_Use1"/>
</dbReference>
<evidence type="ECO:0000256" key="7">
    <source>
        <dbReference type="ARBA" id="ARBA00022927"/>
    </source>
</evidence>
<evidence type="ECO:0000256" key="1">
    <source>
        <dbReference type="ARBA" id="ARBA00004163"/>
    </source>
</evidence>
<dbReference type="GO" id="GO:0006890">
    <property type="term" value="P:retrograde vesicle-mediated transport, Golgi to endoplasmic reticulum"/>
    <property type="evidence" value="ECO:0007669"/>
    <property type="project" value="TreeGrafter"/>
</dbReference>
<reference evidence="12 13" key="1">
    <citation type="journal article" date="2021" name="Nat. Commun.">
        <title>Genetic determinants of endophytism in the Arabidopsis root mycobiome.</title>
        <authorList>
            <person name="Mesny F."/>
            <person name="Miyauchi S."/>
            <person name="Thiergart T."/>
            <person name="Pickel B."/>
            <person name="Atanasova L."/>
            <person name="Karlsson M."/>
            <person name="Huettel B."/>
            <person name="Barry K.W."/>
            <person name="Haridas S."/>
            <person name="Chen C."/>
            <person name="Bauer D."/>
            <person name="Andreopoulos W."/>
            <person name="Pangilinan J."/>
            <person name="LaButti K."/>
            <person name="Riley R."/>
            <person name="Lipzen A."/>
            <person name="Clum A."/>
            <person name="Drula E."/>
            <person name="Henrissat B."/>
            <person name="Kohler A."/>
            <person name="Grigoriev I.V."/>
            <person name="Martin F.M."/>
            <person name="Hacquard S."/>
        </authorList>
    </citation>
    <scope>NUCLEOTIDE SEQUENCE [LARGE SCALE GENOMIC DNA]</scope>
    <source>
        <strain evidence="12 13">MPI-CAGE-CH-0241</strain>
    </source>
</reference>
<keyword evidence="8 11" id="KW-1133">Transmembrane helix</keyword>
<dbReference type="Proteomes" id="UP000777438">
    <property type="component" value="Unassembled WGS sequence"/>
</dbReference>
<dbReference type="PANTHER" id="PTHR13050:SF7">
    <property type="entry name" value="VESICLE TRANSPORT PROTEIN USE1"/>
    <property type="match status" value="1"/>
</dbReference>
<evidence type="ECO:0000256" key="11">
    <source>
        <dbReference type="SAM" id="Phobius"/>
    </source>
</evidence>
<feature type="compositionally biased region" description="Low complexity" evidence="10">
    <location>
        <begin position="185"/>
        <end position="207"/>
    </location>
</feature>
<organism evidence="12 13">
    <name type="scientific">Thelonectria olida</name>
    <dbReference type="NCBI Taxonomy" id="1576542"/>
    <lineage>
        <taxon>Eukaryota</taxon>
        <taxon>Fungi</taxon>
        <taxon>Dikarya</taxon>
        <taxon>Ascomycota</taxon>
        <taxon>Pezizomycotina</taxon>
        <taxon>Sordariomycetes</taxon>
        <taxon>Hypocreomycetidae</taxon>
        <taxon>Hypocreales</taxon>
        <taxon>Nectriaceae</taxon>
        <taxon>Thelonectria</taxon>
    </lineage>
</organism>
<keyword evidence="6" id="KW-0931">ER-Golgi transport</keyword>
<feature type="compositionally biased region" description="Pro residues" evidence="10">
    <location>
        <begin position="170"/>
        <end position="184"/>
    </location>
</feature>
<comment type="caution">
    <text evidence="12">The sequence shown here is derived from an EMBL/GenBank/DDBJ whole genome shotgun (WGS) entry which is preliminary data.</text>
</comment>
<name>A0A9P8W5Q9_9HYPO</name>
<gene>
    <name evidence="12" type="ORF">B0T10DRAFT_485990</name>
</gene>
<evidence type="ECO:0000256" key="2">
    <source>
        <dbReference type="ARBA" id="ARBA00007891"/>
    </source>
</evidence>
<comment type="similarity">
    <text evidence="2">Belongs to the USE1 family.</text>
</comment>
<keyword evidence="9 11" id="KW-0472">Membrane</keyword>
<comment type="subcellular location">
    <subcellularLocation>
        <location evidence="1">Endoplasmic reticulum membrane</location>
        <topology evidence="1">Single-pass type IV membrane protein</topology>
    </subcellularLocation>
</comment>
<evidence type="ECO:0000256" key="5">
    <source>
        <dbReference type="ARBA" id="ARBA00022824"/>
    </source>
</evidence>
<evidence type="ECO:0008006" key="14">
    <source>
        <dbReference type="Google" id="ProtNLM"/>
    </source>
</evidence>
<proteinExistence type="inferred from homology"/>
<evidence type="ECO:0000313" key="13">
    <source>
        <dbReference type="Proteomes" id="UP000777438"/>
    </source>
</evidence>
<dbReference type="AlphaFoldDB" id="A0A9P8W5Q9"/>
<dbReference type="GO" id="GO:0031201">
    <property type="term" value="C:SNARE complex"/>
    <property type="evidence" value="ECO:0007669"/>
    <property type="project" value="TreeGrafter"/>
</dbReference>
<protein>
    <recommendedName>
        <fullName evidence="14">Synaptobrevin</fullName>
    </recommendedName>
</protein>
<dbReference type="EMBL" id="JAGPYM010000009">
    <property type="protein sequence ID" value="KAH6890479.1"/>
    <property type="molecule type" value="Genomic_DNA"/>
</dbReference>
<keyword evidence="7" id="KW-0653">Protein transport</keyword>
<keyword evidence="13" id="KW-1185">Reference proteome</keyword>
<dbReference type="GO" id="GO:0015031">
    <property type="term" value="P:protein transport"/>
    <property type="evidence" value="ECO:0007669"/>
    <property type="project" value="UniProtKB-KW"/>
</dbReference>
<evidence type="ECO:0000256" key="8">
    <source>
        <dbReference type="ARBA" id="ARBA00022989"/>
    </source>
</evidence>